<dbReference type="Pfam" id="PF13191">
    <property type="entry name" value="AAA_16"/>
    <property type="match status" value="1"/>
</dbReference>
<evidence type="ECO:0000313" key="5">
    <source>
        <dbReference type="Proteomes" id="UP000292695"/>
    </source>
</evidence>
<feature type="domain" description="HTH luxR-type" evidence="3">
    <location>
        <begin position="844"/>
        <end position="907"/>
    </location>
</feature>
<dbReference type="EMBL" id="SJKA01000012">
    <property type="protein sequence ID" value="TCC28573.1"/>
    <property type="molecule type" value="Genomic_DNA"/>
</dbReference>
<dbReference type="PANTHER" id="PTHR16305:SF35">
    <property type="entry name" value="TRANSCRIPTIONAL ACTIVATOR DOMAIN"/>
    <property type="match status" value="1"/>
</dbReference>
<dbReference type="PANTHER" id="PTHR16305">
    <property type="entry name" value="TESTICULAR SOLUBLE ADENYLYL CYCLASE"/>
    <property type="match status" value="1"/>
</dbReference>
<comment type="caution">
    <text evidence="4">The sequence shown here is derived from an EMBL/GenBank/DDBJ whole genome shotgun (WGS) entry which is preliminary data.</text>
</comment>
<dbReference type="InterPro" id="IPR041664">
    <property type="entry name" value="AAA_16"/>
</dbReference>
<keyword evidence="1" id="KW-0547">Nucleotide-binding</keyword>
<dbReference type="InterPro" id="IPR016032">
    <property type="entry name" value="Sig_transdc_resp-reg_C-effctor"/>
</dbReference>
<dbReference type="InterPro" id="IPR000792">
    <property type="entry name" value="Tscrpt_reg_LuxR_C"/>
</dbReference>
<dbReference type="SUPFAM" id="SSF46894">
    <property type="entry name" value="C-terminal effector domain of the bipartite response regulators"/>
    <property type="match status" value="1"/>
</dbReference>
<dbReference type="PRINTS" id="PR00038">
    <property type="entry name" value="HTHLUXR"/>
</dbReference>
<dbReference type="InterPro" id="IPR027417">
    <property type="entry name" value="P-loop_NTPase"/>
</dbReference>
<dbReference type="PROSITE" id="PS50043">
    <property type="entry name" value="HTH_LUXR_2"/>
    <property type="match status" value="1"/>
</dbReference>
<dbReference type="Proteomes" id="UP000292695">
    <property type="component" value="Unassembled WGS sequence"/>
</dbReference>
<evidence type="ECO:0000259" key="3">
    <source>
        <dbReference type="PROSITE" id="PS50043"/>
    </source>
</evidence>
<evidence type="ECO:0000313" key="4">
    <source>
        <dbReference type="EMBL" id="TCC28573.1"/>
    </source>
</evidence>
<dbReference type="GO" id="GO:0004016">
    <property type="term" value="F:adenylate cyclase activity"/>
    <property type="evidence" value="ECO:0007669"/>
    <property type="project" value="TreeGrafter"/>
</dbReference>
<accession>A0A4R0I6P5</accession>
<dbReference type="Pfam" id="PF00196">
    <property type="entry name" value="GerE"/>
    <property type="match status" value="1"/>
</dbReference>
<evidence type="ECO:0000256" key="1">
    <source>
        <dbReference type="ARBA" id="ARBA00022741"/>
    </source>
</evidence>
<dbReference type="OrthoDB" id="3202170at2"/>
<dbReference type="GO" id="GO:0006355">
    <property type="term" value="P:regulation of DNA-templated transcription"/>
    <property type="evidence" value="ECO:0007669"/>
    <property type="project" value="InterPro"/>
</dbReference>
<dbReference type="GO" id="GO:0005737">
    <property type="term" value="C:cytoplasm"/>
    <property type="evidence" value="ECO:0007669"/>
    <property type="project" value="TreeGrafter"/>
</dbReference>
<name>A0A4R0I6P5_9ACTN</name>
<dbReference type="GO" id="GO:0005524">
    <property type="term" value="F:ATP binding"/>
    <property type="evidence" value="ECO:0007669"/>
    <property type="project" value="UniProtKB-KW"/>
</dbReference>
<dbReference type="AlphaFoldDB" id="A0A4R0I6P5"/>
<reference evidence="4 5" key="1">
    <citation type="submission" date="2019-02" db="EMBL/GenBank/DDBJ databases">
        <title>Kribbella capetownensis sp. nov. and Kribbella speibonae sp. nov., isolated from soil.</title>
        <authorList>
            <person name="Curtis S.M."/>
            <person name="Norton I."/>
            <person name="Everest G.J."/>
            <person name="Meyers P.R."/>
        </authorList>
    </citation>
    <scope>NUCLEOTIDE SEQUENCE [LARGE SCALE GENOMIC DNA]</scope>
    <source>
        <strain evidence="4 5">DSM 27082</strain>
    </source>
</reference>
<keyword evidence="5" id="KW-1185">Reference proteome</keyword>
<protein>
    <submittedName>
        <fullName evidence="4">LuxR family transcriptional regulator</fullName>
    </submittedName>
</protein>
<dbReference type="SUPFAM" id="SSF52540">
    <property type="entry name" value="P-loop containing nucleoside triphosphate hydrolases"/>
    <property type="match status" value="1"/>
</dbReference>
<dbReference type="Gene3D" id="1.10.10.10">
    <property type="entry name" value="Winged helix-like DNA-binding domain superfamily/Winged helix DNA-binding domain"/>
    <property type="match status" value="1"/>
</dbReference>
<evidence type="ECO:0000256" key="2">
    <source>
        <dbReference type="ARBA" id="ARBA00022840"/>
    </source>
</evidence>
<organism evidence="4 5">
    <name type="scientific">Kribbella sindirgiensis</name>
    <dbReference type="NCBI Taxonomy" id="1124744"/>
    <lineage>
        <taxon>Bacteria</taxon>
        <taxon>Bacillati</taxon>
        <taxon>Actinomycetota</taxon>
        <taxon>Actinomycetes</taxon>
        <taxon>Propionibacteriales</taxon>
        <taxon>Kribbellaceae</taxon>
        <taxon>Kribbella</taxon>
    </lineage>
</organism>
<proteinExistence type="predicted"/>
<gene>
    <name evidence="4" type="ORF">E0H50_29180</name>
</gene>
<dbReference type="CDD" id="cd06170">
    <property type="entry name" value="LuxR_C_like"/>
    <property type="match status" value="1"/>
</dbReference>
<sequence length="907" mass="96959">MTGVGRELRGRQRETEVLSGLVRDAKAGRSQVLLLTGEAGVGKSALLDALVAGADGCRVTRTAGVESEMELAYAGLHPLCRPFLEHLDRLPAPQREALGTAFGLVSGPAPDKFLIGLAVLNLLADAAGERPVLCVVDDAQWLDLMSARILAFVTRRLAAESVVMVLAVRDGIEHAFTGLTELEVRGLDDSDARALLDSVLPGPIDPRVRDRIVAETRGNPLALLELPRAWTAAELADGLTADTLTSKLEDGFVRRLETLQPDTRLLLLTAAAEPLGDPTLLWRAAEQLGLGADPAAGAIESGLITFGRQIRFRHPLVRSAAYRTATPQQRLAVHRALADATDPETDPDRRAWHRAQATVTPDEGVAAELERSAQRAQARGGFFAAGMFLERSAALTIDPGLRADRVLAAATAKRSAGALDAALDLLGAVAGPANAVREAEVLRLRGEIAFDRGHATEAARTLVVAAKQLDPLDHEQARVAYLEAMSAAIWASGPDTPGILAEAASAAPAPAPSDPPGDLLLQALALRFTHGYAAAATQLVKAVDQARQSGSEAEDVRGWLWLAGNRASGIVAIDVWDLDAALELAARHDRIARAGGALVQLQWALNFRANVVSMTGDLAAATAYVEEERRIAAATGNRVLGIGAMQLAALRGNESEATTLIDAMIREARAQDQGRMTAIATYTSALLNNGLGHYETARDAALQVFEQDVVAYGVLVIGELAEAASRTGDTKLVETALAWLNARVAATPSDWGRGMEARARALLGDDEDAYRASIDHLNRTGLRIESARGELLYGEWLRREGRRQDARAHLRTAHEQLAAMGAEAFAERARRELLATGETVRKRTPETTNDLTAQEAQIAGLARDGLTNPEIAAQLFISPRTVEWHLRKTFAKLGITSRRQLRTAIAR</sequence>
<dbReference type="SMART" id="SM00421">
    <property type="entry name" value="HTH_LUXR"/>
    <property type="match status" value="1"/>
</dbReference>
<dbReference type="GO" id="GO:0003677">
    <property type="term" value="F:DNA binding"/>
    <property type="evidence" value="ECO:0007669"/>
    <property type="project" value="InterPro"/>
</dbReference>
<dbReference type="InterPro" id="IPR036388">
    <property type="entry name" value="WH-like_DNA-bd_sf"/>
</dbReference>
<keyword evidence="2" id="KW-0067">ATP-binding</keyword>